<proteinExistence type="predicted"/>
<evidence type="ECO:0000313" key="1">
    <source>
        <dbReference type="EMBL" id="CRK97125.1"/>
    </source>
</evidence>
<sequence>MTLKCEMWLHPQRKKEIFCFLPECLRMLEILLFQDMEVIRNCLTCIALQNITEVSMTKTSLRLHTTQHNKENPTNTKKLNERTGIEHLETLFTRGHRHLRLHTTQHNKENPTNTKKLNERTGIEHLETLFTRGHRQFRHGEKRVV</sequence>
<gene>
    <name evidence="1" type="ORF">CLUMA_CG010522</name>
</gene>
<evidence type="ECO:0000313" key="2">
    <source>
        <dbReference type="Proteomes" id="UP000183832"/>
    </source>
</evidence>
<name>A0A1J1IA14_9DIPT</name>
<dbReference type="Proteomes" id="UP000183832">
    <property type="component" value="Unassembled WGS sequence"/>
</dbReference>
<reference evidence="1 2" key="1">
    <citation type="submission" date="2015-04" db="EMBL/GenBank/DDBJ databases">
        <authorList>
            <person name="Syromyatnikov M.Y."/>
            <person name="Popov V.N."/>
        </authorList>
    </citation>
    <scope>NUCLEOTIDE SEQUENCE [LARGE SCALE GENOMIC DNA]</scope>
</reference>
<organism evidence="1 2">
    <name type="scientific">Clunio marinus</name>
    <dbReference type="NCBI Taxonomy" id="568069"/>
    <lineage>
        <taxon>Eukaryota</taxon>
        <taxon>Metazoa</taxon>
        <taxon>Ecdysozoa</taxon>
        <taxon>Arthropoda</taxon>
        <taxon>Hexapoda</taxon>
        <taxon>Insecta</taxon>
        <taxon>Pterygota</taxon>
        <taxon>Neoptera</taxon>
        <taxon>Endopterygota</taxon>
        <taxon>Diptera</taxon>
        <taxon>Nematocera</taxon>
        <taxon>Chironomoidea</taxon>
        <taxon>Chironomidae</taxon>
        <taxon>Clunio</taxon>
    </lineage>
</organism>
<keyword evidence="2" id="KW-1185">Reference proteome</keyword>
<protein>
    <submittedName>
        <fullName evidence="1">CLUMA_CG010522, isoform A</fullName>
    </submittedName>
</protein>
<accession>A0A1J1IA14</accession>
<dbReference type="AlphaFoldDB" id="A0A1J1IA14"/>
<dbReference type="EMBL" id="CVRI01000047">
    <property type="protein sequence ID" value="CRK97125.1"/>
    <property type="molecule type" value="Genomic_DNA"/>
</dbReference>